<evidence type="ECO:0008006" key="4">
    <source>
        <dbReference type="Google" id="ProtNLM"/>
    </source>
</evidence>
<evidence type="ECO:0000313" key="2">
    <source>
        <dbReference type="EMBL" id="AYV56091.1"/>
    </source>
</evidence>
<protein>
    <recommendedName>
        <fullName evidence="4">Cys-rich protein</fullName>
    </recommendedName>
</protein>
<feature type="signal peptide" evidence="1">
    <location>
        <begin position="1"/>
        <end position="23"/>
    </location>
</feature>
<proteinExistence type="predicted"/>
<dbReference type="AlphaFoldDB" id="A0AAD0UP74"/>
<gene>
    <name evidence="2" type="ORF">EFP84_11605</name>
</gene>
<reference evidence="2 3" key="1">
    <citation type="submission" date="2018-11" db="EMBL/GenBank/DDBJ databases">
        <title>Complete genome sequence of Leptospira kmetyi isolate LS 001/16 from soil sample associated with a leptospirosis patient in Kelantan.</title>
        <authorList>
            <person name="Muhammad Yusoff F."/>
            <person name="Muhammad Yusoff S."/>
            <person name="Ahmad M.N."/>
            <person name="Yusof N.Y."/>
            <person name="Aziah I."/>
        </authorList>
    </citation>
    <scope>NUCLEOTIDE SEQUENCE [LARGE SCALE GENOMIC DNA]</scope>
    <source>
        <strain evidence="2 3">LS 001/16</strain>
    </source>
</reference>
<dbReference type="KEGG" id="lkm:EFP84_11605"/>
<dbReference type="Proteomes" id="UP000276407">
    <property type="component" value="Chromosome 1"/>
</dbReference>
<accession>A0AAD0UP74</accession>
<evidence type="ECO:0000313" key="3">
    <source>
        <dbReference type="Proteomes" id="UP000276407"/>
    </source>
</evidence>
<organism evidence="2 3">
    <name type="scientific">Leptospira kmetyi</name>
    <dbReference type="NCBI Taxonomy" id="408139"/>
    <lineage>
        <taxon>Bacteria</taxon>
        <taxon>Pseudomonadati</taxon>
        <taxon>Spirochaetota</taxon>
        <taxon>Spirochaetia</taxon>
        <taxon>Leptospirales</taxon>
        <taxon>Leptospiraceae</taxon>
        <taxon>Leptospira</taxon>
    </lineage>
</organism>
<sequence length="100" mass="10978">MSYQQRKLLFLSVLILIQLQCAAEDFKARDSACSQRAKRQSECFEQIITYCALNQASTDKPITTFCNSQPVLLLISCVVLHPECPNNASSSSSSSGNSAK</sequence>
<name>A0AAD0UP74_9LEPT</name>
<keyword evidence="1" id="KW-0732">Signal</keyword>
<feature type="chain" id="PRO_5042150758" description="Cys-rich protein" evidence="1">
    <location>
        <begin position="24"/>
        <end position="100"/>
    </location>
</feature>
<evidence type="ECO:0000256" key="1">
    <source>
        <dbReference type="SAM" id="SignalP"/>
    </source>
</evidence>
<dbReference type="EMBL" id="CP033614">
    <property type="protein sequence ID" value="AYV56091.1"/>
    <property type="molecule type" value="Genomic_DNA"/>
</dbReference>